<gene>
    <name evidence="3" type="ORF">OB955_21630</name>
    <name evidence="2" type="ORF">OB960_14350</name>
</gene>
<evidence type="ECO:0000313" key="3">
    <source>
        <dbReference type="EMBL" id="MCU4975307.1"/>
    </source>
</evidence>
<evidence type="ECO:0000313" key="2">
    <source>
        <dbReference type="EMBL" id="MCU4742576.1"/>
    </source>
</evidence>
<proteinExistence type="predicted"/>
<dbReference type="PANTHER" id="PTHR20883:SF51">
    <property type="entry name" value="PHYTANOYL-COA HYDROXYLASE"/>
    <property type="match status" value="1"/>
</dbReference>
<dbReference type="Proteomes" id="UP001321018">
    <property type="component" value="Unassembled WGS sequence"/>
</dbReference>
<dbReference type="AlphaFoldDB" id="A0AAP2YZW5"/>
<dbReference type="EMBL" id="JAOPKA010000009">
    <property type="protein sequence ID" value="MCU4742576.1"/>
    <property type="molecule type" value="Genomic_DNA"/>
</dbReference>
<keyword evidence="4" id="KW-1185">Reference proteome</keyword>
<feature type="region of interest" description="Disordered" evidence="1">
    <location>
        <begin position="94"/>
        <end position="118"/>
    </location>
</feature>
<protein>
    <submittedName>
        <fullName evidence="2">Phytanoyl-CoA dioxygenase family protein</fullName>
    </submittedName>
</protein>
<name>A0AAP2YZW5_9EURY</name>
<dbReference type="PANTHER" id="PTHR20883">
    <property type="entry name" value="PHYTANOYL-COA DIOXYGENASE DOMAIN CONTAINING 1"/>
    <property type="match status" value="1"/>
</dbReference>
<evidence type="ECO:0000313" key="4">
    <source>
        <dbReference type="Proteomes" id="UP001320972"/>
    </source>
</evidence>
<dbReference type="RefSeq" id="WP_338004401.1">
    <property type="nucleotide sequence ID" value="NZ_JAOPKA010000009.1"/>
</dbReference>
<dbReference type="Gene3D" id="2.60.120.620">
    <property type="entry name" value="q2cbj1_9rhob like domain"/>
    <property type="match status" value="1"/>
</dbReference>
<sequence>MSLFTDRQLTALKRNGFVVLSDVVDDDTIEAARDAFWDGFPTDRDDYEGLTTEPERFENAWEYIEDPDPFREINDQLFPYAEALAGEGTLERPDGRIQVTPRFPTGEQTEGDERPPLHRATGHIDGYGPHFDEHYEVGYYTVMAAVYLDRVDPRGGGFTVWPGSHWYAGDYYADHHLESLVNDATLPAYEDGEWTRGEALAHQTDPLEIHGDAGTVVFWHQNLLHCGGINTSPYTRLSAIQRFVRPDAEEIKRDAYANPWKYWEGMDGVELPSAPSER</sequence>
<keyword evidence="2" id="KW-0223">Dioxygenase</keyword>
<evidence type="ECO:0000313" key="5">
    <source>
        <dbReference type="Proteomes" id="UP001321018"/>
    </source>
</evidence>
<organism evidence="2 5">
    <name type="scientific">Natronoglomus mannanivorans</name>
    <dbReference type="NCBI Taxonomy" id="2979990"/>
    <lineage>
        <taxon>Archaea</taxon>
        <taxon>Methanobacteriati</taxon>
        <taxon>Methanobacteriota</taxon>
        <taxon>Stenosarchaea group</taxon>
        <taxon>Halobacteria</taxon>
        <taxon>Halobacteriales</taxon>
        <taxon>Natrialbaceae</taxon>
        <taxon>Natronoglomus</taxon>
    </lineage>
</organism>
<keyword evidence="2" id="KW-0560">Oxidoreductase</keyword>
<dbReference type="Proteomes" id="UP001320972">
    <property type="component" value="Unassembled WGS sequence"/>
</dbReference>
<reference evidence="2 4" key="1">
    <citation type="submission" date="2022-09" db="EMBL/GenBank/DDBJ databases">
        <title>Enrichment on poylsaccharides allowed isolation of novel metabolic and taxonomic groups of Haloarchaea.</title>
        <authorList>
            <person name="Sorokin D.Y."/>
            <person name="Elcheninov A.G."/>
            <person name="Khizhniak T.V."/>
            <person name="Kolganova T.V."/>
            <person name="Kublanov I.V."/>
        </authorList>
    </citation>
    <scope>NUCLEOTIDE SEQUENCE</scope>
    <source>
        <strain evidence="3 4">AArc-m2/3/4</strain>
        <strain evidence="2">AArc-xg1-1</strain>
    </source>
</reference>
<accession>A0AAP2YZW5</accession>
<dbReference type="GO" id="GO:0051213">
    <property type="term" value="F:dioxygenase activity"/>
    <property type="evidence" value="ECO:0007669"/>
    <property type="project" value="UniProtKB-KW"/>
</dbReference>
<comment type="caution">
    <text evidence="2">The sequence shown here is derived from an EMBL/GenBank/DDBJ whole genome shotgun (WGS) entry which is preliminary data.</text>
</comment>
<dbReference type="SUPFAM" id="SSF51197">
    <property type="entry name" value="Clavaminate synthase-like"/>
    <property type="match status" value="1"/>
</dbReference>
<dbReference type="InterPro" id="IPR008775">
    <property type="entry name" value="Phytyl_CoA_dOase-like"/>
</dbReference>
<evidence type="ECO:0000256" key="1">
    <source>
        <dbReference type="SAM" id="MobiDB-lite"/>
    </source>
</evidence>
<dbReference type="Pfam" id="PF05721">
    <property type="entry name" value="PhyH"/>
    <property type="match status" value="1"/>
</dbReference>
<dbReference type="EMBL" id="JAOPKB010000017">
    <property type="protein sequence ID" value="MCU4975307.1"/>
    <property type="molecule type" value="Genomic_DNA"/>
</dbReference>